<keyword evidence="3" id="KW-1133">Transmembrane helix</keyword>
<dbReference type="InterPro" id="IPR039421">
    <property type="entry name" value="Type_1_exporter"/>
</dbReference>
<comment type="caution">
    <text evidence="5">The sequence shown here is derived from an EMBL/GenBank/DDBJ whole genome shotgun (WGS) entry which is preliminary data.</text>
</comment>
<reference evidence="5 6" key="1">
    <citation type="submission" date="2019-12" db="EMBL/GenBank/DDBJ databases">
        <authorList>
            <person name="Alioto T."/>
            <person name="Alioto T."/>
            <person name="Gomez Garrido J."/>
        </authorList>
    </citation>
    <scope>NUCLEOTIDE SEQUENCE [LARGE SCALE GENOMIC DNA]</scope>
</reference>
<dbReference type="GO" id="GO:0005524">
    <property type="term" value="F:ATP binding"/>
    <property type="evidence" value="ECO:0007669"/>
    <property type="project" value="InterPro"/>
</dbReference>
<dbReference type="Gene3D" id="1.20.1560.10">
    <property type="entry name" value="ABC transporter type 1, transmembrane domain"/>
    <property type="match status" value="1"/>
</dbReference>
<evidence type="ECO:0000313" key="6">
    <source>
        <dbReference type="Proteomes" id="UP000594638"/>
    </source>
</evidence>
<keyword evidence="6" id="KW-1185">Reference proteome</keyword>
<dbReference type="GO" id="GO:0042626">
    <property type="term" value="F:ATPase-coupled transmembrane transporter activity"/>
    <property type="evidence" value="ECO:0007669"/>
    <property type="project" value="TreeGrafter"/>
</dbReference>
<accession>A0A8S0V7H0</accession>
<evidence type="ECO:0000313" key="5">
    <source>
        <dbReference type="EMBL" id="CAA3026036.1"/>
    </source>
</evidence>
<dbReference type="OrthoDB" id="1748963at2759"/>
<name>A0A8S0V7H0_OLEEU</name>
<dbReference type="Gene3D" id="3.40.50.300">
    <property type="entry name" value="P-loop containing nucleotide triphosphate hydrolases"/>
    <property type="match status" value="1"/>
</dbReference>
<evidence type="ECO:0000256" key="1">
    <source>
        <dbReference type="ARBA" id="ARBA00004141"/>
    </source>
</evidence>
<dbReference type="InterPro" id="IPR036640">
    <property type="entry name" value="ABC1_TM_sf"/>
</dbReference>
<proteinExistence type="predicted"/>
<dbReference type="PANTHER" id="PTHR24222">
    <property type="entry name" value="ABC TRANSPORTER B FAMILY"/>
    <property type="match status" value="1"/>
</dbReference>
<keyword evidence="4" id="KW-0472">Membrane</keyword>
<dbReference type="PANTHER" id="PTHR24222:SF84">
    <property type="entry name" value="ABC TRANSPORTER DOMAIN-CONTAINING PROTEIN"/>
    <property type="match status" value="1"/>
</dbReference>
<dbReference type="InterPro" id="IPR027417">
    <property type="entry name" value="P-loop_NTPase"/>
</dbReference>
<dbReference type="Proteomes" id="UP000594638">
    <property type="component" value="Unassembled WGS sequence"/>
</dbReference>
<evidence type="ECO:0000256" key="2">
    <source>
        <dbReference type="ARBA" id="ARBA00022692"/>
    </source>
</evidence>
<evidence type="ECO:0000256" key="4">
    <source>
        <dbReference type="ARBA" id="ARBA00023136"/>
    </source>
</evidence>
<dbReference type="EMBL" id="CACTIH010009149">
    <property type="protein sequence ID" value="CAA3026036.1"/>
    <property type="molecule type" value="Genomic_DNA"/>
</dbReference>
<dbReference type="GO" id="GO:0005886">
    <property type="term" value="C:plasma membrane"/>
    <property type="evidence" value="ECO:0007669"/>
    <property type="project" value="TreeGrafter"/>
</dbReference>
<gene>
    <name evidence="5" type="ORF">OLEA9_A068390</name>
</gene>
<dbReference type="Gramene" id="OE9A068390T1">
    <property type="protein sequence ID" value="OE9A068390C1"/>
    <property type="gene ID" value="OE9A068390"/>
</dbReference>
<sequence>MSLSYLAQFAQGTVAASIVFEVIDRIPQIDPYNPKGRKPSNTQGKIVFKGIYFAYPSRSTVPILQSLNLVIPVFKDLALVGKSISYIDTEDWIEKRWVDEYEYEDEDEH</sequence>
<dbReference type="AlphaFoldDB" id="A0A8S0V7H0"/>
<keyword evidence="2" id="KW-0812">Transmembrane</keyword>
<evidence type="ECO:0000256" key="3">
    <source>
        <dbReference type="ARBA" id="ARBA00022989"/>
    </source>
</evidence>
<protein>
    <submittedName>
        <fullName evidence="5">ABC transporter B family member 19-like</fullName>
    </submittedName>
</protein>
<comment type="subcellular location">
    <subcellularLocation>
        <location evidence="1">Membrane</location>
        <topology evidence="1">Multi-pass membrane protein</topology>
    </subcellularLocation>
</comment>
<organism evidence="5 6">
    <name type="scientific">Olea europaea subsp. europaea</name>
    <dbReference type="NCBI Taxonomy" id="158383"/>
    <lineage>
        <taxon>Eukaryota</taxon>
        <taxon>Viridiplantae</taxon>
        <taxon>Streptophyta</taxon>
        <taxon>Embryophyta</taxon>
        <taxon>Tracheophyta</taxon>
        <taxon>Spermatophyta</taxon>
        <taxon>Magnoliopsida</taxon>
        <taxon>eudicotyledons</taxon>
        <taxon>Gunneridae</taxon>
        <taxon>Pentapetalae</taxon>
        <taxon>asterids</taxon>
        <taxon>lamiids</taxon>
        <taxon>Lamiales</taxon>
        <taxon>Oleaceae</taxon>
        <taxon>Oleeae</taxon>
        <taxon>Olea</taxon>
    </lineage>
</organism>